<dbReference type="SUPFAM" id="SSF51905">
    <property type="entry name" value="FAD/NAD(P)-binding domain"/>
    <property type="match status" value="1"/>
</dbReference>
<proteinExistence type="predicted"/>
<gene>
    <name evidence="1" type="ORF">BPS26883_02708</name>
</gene>
<dbReference type="PRINTS" id="PR00368">
    <property type="entry name" value="FADPNR"/>
</dbReference>
<dbReference type="GeneID" id="93169733"/>
<dbReference type="InterPro" id="IPR036188">
    <property type="entry name" value="FAD/NAD-bd_sf"/>
</dbReference>
<sequence>MTKKANGLALLAHKCAARTFDLSTGVLHASMRDQIVRAQLLMRDLKENEPGCRRVLIVGGGVGGISAAAMASELDMEVLLVDSKREPFSLQAGVTSRYVGPFMYEWPELGYDCQTYPPVHPLDPPHSATPTWTANQPISAADFANRLKTWLAAHTFSPGKARFFFGAVPTDVATFVRDFVAHHGSASGATTSKSPEYVLPEGCLDHKRRPAPTGAPFVPDYVVLAAGMGEERVALPDFEFVEGKRFWDNDDLKLPQTCFGNSCVFGGGDGALQDVLRLLTIHNHPLQMIEELKSDVLVANAIEKVTPRLESLERQSRLVTTWSGASSFDPIDRQCQTVAMELARVKGVRDAVWRQLRKGSGEVHHVMREQYFGKAYLLNRFSVHLIEQCQVAEERTGTLTYHPHRKTNVADAKPAFSAGKRGYSISLDTSPNAYFFQWVAVRYGADPDELPQSKMVKLNETTQADRTSMAAIPLPLVVPK</sequence>
<dbReference type="AlphaFoldDB" id="A0A6P2KT26"/>
<dbReference type="RefSeq" id="WP_174902457.1">
    <property type="nucleotide sequence ID" value="NZ_CABVPP010000016.1"/>
</dbReference>
<name>A0A6P2KT26_9BURK</name>
<dbReference type="Gene3D" id="3.50.50.60">
    <property type="entry name" value="FAD/NAD(P)-binding domain"/>
    <property type="match status" value="1"/>
</dbReference>
<dbReference type="Proteomes" id="UP000494162">
    <property type="component" value="Unassembled WGS sequence"/>
</dbReference>
<evidence type="ECO:0000313" key="1">
    <source>
        <dbReference type="EMBL" id="VWB57827.1"/>
    </source>
</evidence>
<accession>A0A6P2KT26</accession>
<dbReference type="EMBL" id="CABVPP010000016">
    <property type="protein sequence ID" value="VWB57827.1"/>
    <property type="molecule type" value="Genomic_DNA"/>
</dbReference>
<evidence type="ECO:0000313" key="2">
    <source>
        <dbReference type="Proteomes" id="UP000494162"/>
    </source>
</evidence>
<protein>
    <recommendedName>
        <fullName evidence="3">FAD dependent oxidoreductase domain-containing protein</fullName>
    </recommendedName>
</protein>
<organism evidence="1 2">
    <name type="scientific">Burkholderia pseudomultivorans</name>
    <dbReference type="NCBI Taxonomy" id="1207504"/>
    <lineage>
        <taxon>Bacteria</taxon>
        <taxon>Pseudomonadati</taxon>
        <taxon>Pseudomonadota</taxon>
        <taxon>Betaproteobacteria</taxon>
        <taxon>Burkholderiales</taxon>
        <taxon>Burkholderiaceae</taxon>
        <taxon>Burkholderia</taxon>
        <taxon>Burkholderia cepacia complex</taxon>
    </lineage>
</organism>
<reference evidence="1 2" key="1">
    <citation type="submission" date="2019-09" db="EMBL/GenBank/DDBJ databases">
        <authorList>
            <person name="Depoorter E."/>
        </authorList>
    </citation>
    <scope>NUCLEOTIDE SEQUENCE [LARGE SCALE GENOMIC DNA]</scope>
    <source>
        <strain evidence="1">LMG 26883</strain>
    </source>
</reference>
<evidence type="ECO:0008006" key="3">
    <source>
        <dbReference type="Google" id="ProtNLM"/>
    </source>
</evidence>